<evidence type="ECO:0000313" key="1">
    <source>
        <dbReference type="EMBL" id="KAJ2780073.1"/>
    </source>
</evidence>
<name>A0A9W8LI85_9FUNG</name>
<organism evidence="1 2">
    <name type="scientific">Coemansia javaensis</name>
    <dbReference type="NCBI Taxonomy" id="2761396"/>
    <lineage>
        <taxon>Eukaryota</taxon>
        <taxon>Fungi</taxon>
        <taxon>Fungi incertae sedis</taxon>
        <taxon>Zoopagomycota</taxon>
        <taxon>Kickxellomycotina</taxon>
        <taxon>Kickxellomycetes</taxon>
        <taxon>Kickxellales</taxon>
        <taxon>Kickxellaceae</taxon>
        <taxon>Coemansia</taxon>
    </lineage>
</organism>
<proteinExistence type="predicted"/>
<sequence length="108" mass="11712">MPTGMKIRFYFHPQLVNKNNRPNPYDVSTGASPAKVDEKVWAGMCAMVLSGFAKFLALNRGDDRLKHLNVSRSATEDIIVDVAPAPGTDVKALKTVADNIAAAVSRQL</sequence>
<protein>
    <submittedName>
        <fullName evidence="1">Uncharacterized protein</fullName>
    </submittedName>
</protein>
<keyword evidence="2" id="KW-1185">Reference proteome</keyword>
<comment type="caution">
    <text evidence="1">The sequence shown here is derived from an EMBL/GenBank/DDBJ whole genome shotgun (WGS) entry which is preliminary data.</text>
</comment>
<dbReference type="Proteomes" id="UP001140217">
    <property type="component" value="Unassembled WGS sequence"/>
</dbReference>
<dbReference type="EMBL" id="JANBUL010000151">
    <property type="protein sequence ID" value="KAJ2780073.1"/>
    <property type="molecule type" value="Genomic_DNA"/>
</dbReference>
<accession>A0A9W8LI85</accession>
<evidence type="ECO:0000313" key="2">
    <source>
        <dbReference type="Proteomes" id="UP001140217"/>
    </source>
</evidence>
<gene>
    <name evidence="1" type="ORF">H4R18_003653</name>
</gene>
<reference evidence="1" key="1">
    <citation type="submission" date="2022-07" db="EMBL/GenBank/DDBJ databases">
        <title>Phylogenomic reconstructions and comparative analyses of Kickxellomycotina fungi.</title>
        <authorList>
            <person name="Reynolds N.K."/>
            <person name="Stajich J.E."/>
            <person name="Barry K."/>
            <person name="Grigoriev I.V."/>
            <person name="Crous P."/>
            <person name="Smith M.E."/>
        </authorList>
    </citation>
    <scope>NUCLEOTIDE SEQUENCE</scope>
    <source>
        <strain evidence="1">NBRC 105414</strain>
    </source>
</reference>
<dbReference type="AlphaFoldDB" id="A0A9W8LI85"/>